<evidence type="ECO:0000313" key="2">
    <source>
        <dbReference type="EMBL" id="KAL0475611.1"/>
    </source>
</evidence>
<evidence type="ECO:0008006" key="4">
    <source>
        <dbReference type="Google" id="ProtNLM"/>
    </source>
</evidence>
<comment type="caution">
    <text evidence="2">The sequence shown here is derived from an EMBL/GenBank/DDBJ whole genome shotgun (WGS) entry which is preliminary data.</text>
</comment>
<dbReference type="PANTHER" id="PTHR34365">
    <property type="entry name" value="ENOLASE (DUF1399)"/>
    <property type="match status" value="1"/>
</dbReference>
<keyword evidence="3" id="KW-1185">Reference proteome</keyword>
<feature type="region of interest" description="Disordered" evidence="1">
    <location>
        <begin position="18"/>
        <end position="41"/>
    </location>
</feature>
<feature type="compositionally biased region" description="Polar residues" evidence="1">
    <location>
        <begin position="18"/>
        <end position="28"/>
    </location>
</feature>
<dbReference type="InterPro" id="IPR009836">
    <property type="entry name" value="GRDP-like"/>
</dbReference>
<name>A0ABR3DUP2_NEUIN</name>
<organism evidence="2 3">
    <name type="scientific">Neurospora intermedia</name>
    <dbReference type="NCBI Taxonomy" id="5142"/>
    <lineage>
        <taxon>Eukaryota</taxon>
        <taxon>Fungi</taxon>
        <taxon>Dikarya</taxon>
        <taxon>Ascomycota</taxon>
        <taxon>Pezizomycotina</taxon>
        <taxon>Sordariomycetes</taxon>
        <taxon>Sordariomycetidae</taxon>
        <taxon>Sordariales</taxon>
        <taxon>Sordariaceae</taxon>
        <taxon>Neurospora</taxon>
    </lineage>
</organism>
<sequence length="795" mass="89023">MSRRLSIFGRLGRRTSSATESTAISNENDGQEIDGNLAPPPAYTTVDESATADLTAAFDQLSLSNAVSDPTVDTCLAHLKLLFAIQSMKEEVGYTDGLWGLWDSLAGPLNHLEHTYADKKQTPSDSKKPLDKNLLEDADNAAKKTLENLSKIREKRWALFLARATQRYEAWWKSLPGSQPLTEKDMEEDTSFEYQTFPTDDSATFDWSEDKLPPLDVLMVWHTHMLNPRAFLEDAMLAGLRGFWNRGLPWHLVNAAIDSDFNYNVTDQCKARWTKQTGLPWDNQSDPLVKELQCPKCNTKLSIPWTTCSRPENFHDQAEPLDLTGTGYGDGNLQHTCKSCGITVCKELLCAFKFVKDVEALLGPTNRPIPGTVLEPTTGRPAIVPPEPERSIYPRTFPNRLLKSGCNSIRTKVTTLMTSRPNPTMQDIRVEIEAILGNSTWLREINKYSNPRSAAYRVGRASKLSIRKMMGHYWENFSPFALDLAGAVVRQGIFIEKMYKIDWLHSPSATDTMKRLLLKYARFFTIMQKNPTKMAVPTLDIDLAWHTHQLSPSKYYKYSIKTTDKFIDHDDKVEEGRLSEQFEWTSKEYQDTYGEVYSECTCWYCESIRTSHVNSLGQVLGVSKSEKIAEAFHASEKAKLCPPDKSAHISSHNAVMLHVDPSQPNPAIQNRVRIQVAALHQKRLDDAYAKAKKRAEKKGRTIPPRDAAYYDHWGYPYYMAGPYMYPIWFTPGLYYGWDPGYIAGCGTGANGACAAGTCGGGVAAGGCGGAGVSYPHSYDDDGRDANVDSSRDVVG</sequence>
<protein>
    <recommendedName>
        <fullName evidence="4">Alpha-ketoglutarate-dependent sulfonate dioxygenase</fullName>
    </recommendedName>
</protein>
<evidence type="ECO:0000313" key="3">
    <source>
        <dbReference type="Proteomes" id="UP001451303"/>
    </source>
</evidence>
<reference evidence="2 3" key="1">
    <citation type="submission" date="2023-09" db="EMBL/GenBank/DDBJ databases">
        <title>Multi-omics analysis of a traditional fermented food reveals byproduct-associated fungal strains for waste-to-food upcycling.</title>
        <authorList>
            <consortium name="Lawrence Berkeley National Laboratory"/>
            <person name="Rekdal V.M."/>
            <person name="Villalobos-Escobedo J.M."/>
            <person name="Rodriguez-Valeron N."/>
            <person name="Garcia M.O."/>
            <person name="Vasquez D.P."/>
            <person name="Damayanti I."/>
            <person name="Sorensen P.M."/>
            <person name="Baidoo E.E."/>
            <person name="De Carvalho A.C."/>
            <person name="Riley R."/>
            <person name="Lipzen A."/>
            <person name="He G."/>
            <person name="Yan M."/>
            <person name="Haridas S."/>
            <person name="Daum C."/>
            <person name="Yoshinaga Y."/>
            <person name="Ng V."/>
            <person name="Grigoriev I.V."/>
            <person name="Munk R."/>
            <person name="Nuraida L."/>
            <person name="Wijaya C.H."/>
            <person name="Morales P.-C."/>
            <person name="Keasling J.D."/>
        </authorList>
    </citation>
    <scope>NUCLEOTIDE SEQUENCE [LARGE SCALE GENOMIC DNA]</scope>
    <source>
        <strain evidence="2 3">FGSC 2613</strain>
    </source>
</reference>
<evidence type="ECO:0000256" key="1">
    <source>
        <dbReference type="SAM" id="MobiDB-lite"/>
    </source>
</evidence>
<proteinExistence type="predicted"/>
<gene>
    <name evidence="2" type="ORF">QR685DRAFT_513209</name>
</gene>
<dbReference type="PANTHER" id="PTHR34365:SF7">
    <property type="entry name" value="GLYCINE-RICH DOMAIN-CONTAINING PROTEIN 1"/>
    <property type="match status" value="1"/>
</dbReference>
<dbReference type="EMBL" id="JAVLET010000001">
    <property type="protein sequence ID" value="KAL0475611.1"/>
    <property type="molecule type" value="Genomic_DNA"/>
</dbReference>
<accession>A0ABR3DUP2</accession>
<dbReference type="Proteomes" id="UP001451303">
    <property type="component" value="Unassembled WGS sequence"/>
</dbReference>
<dbReference type="Pfam" id="PF07173">
    <property type="entry name" value="GRDP-like"/>
    <property type="match status" value="1"/>
</dbReference>